<reference evidence="1" key="2">
    <citation type="submission" date="2020-02" db="EMBL/GenBank/DDBJ databases">
        <authorList>
            <consortium name="NCBI Pathogen Detection Project"/>
        </authorList>
    </citation>
    <scope>NUCLEOTIDE SEQUENCE</scope>
    <source>
        <strain evidence="2">MA.CK_93/00004333</strain>
        <strain evidence="1">MA.CK_93/00015421</strain>
    </source>
</reference>
<dbReference type="EMBL" id="DAAVQD010000015">
    <property type="protein sequence ID" value="HAF6119946.1"/>
    <property type="molecule type" value="Genomic_DNA"/>
</dbReference>
<gene>
    <name evidence="2" type="ORF">G9F15_003977</name>
    <name evidence="1" type="ORF">G9F29_003849</name>
</gene>
<sequence>MWNPEENDNIEDAAISARSLNELLDLMYISFKKMNHLQTERLLGLALNISSDISFWIDEEEKRREKKTQLKFTVVESQLLHWRG</sequence>
<name>A0A747Y4S1_SALER</name>
<accession>A0A747Y4S1</accession>
<proteinExistence type="predicted"/>
<comment type="caution">
    <text evidence="1">The sequence shown here is derived from an EMBL/GenBank/DDBJ whole genome shotgun (WGS) entry which is preliminary data.</text>
</comment>
<dbReference type="EMBL" id="DAAVHI010000016">
    <property type="protein sequence ID" value="HAF4742063.1"/>
    <property type="molecule type" value="Genomic_DNA"/>
</dbReference>
<reference evidence="1" key="1">
    <citation type="journal article" date="2018" name="Genome Biol.">
        <title>SKESA: strategic k-mer extension for scrupulous assemblies.</title>
        <authorList>
            <person name="Souvorov A."/>
            <person name="Agarwala R."/>
            <person name="Lipman D.J."/>
        </authorList>
    </citation>
    <scope>NUCLEOTIDE SEQUENCE</scope>
    <source>
        <strain evidence="2">MA.CK_93/00004333</strain>
        <strain evidence="1">MA.CK_93/00015421</strain>
    </source>
</reference>
<protein>
    <submittedName>
        <fullName evidence="1">Uncharacterized protein</fullName>
    </submittedName>
</protein>
<evidence type="ECO:0000313" key="2">
    <source>
        <dbReference type="EMBL" id="HAF6119946.1"/>
    </source>
</evidence>
<evidence type="ECO:0000313" key="1">
    <source>
        <dbReference type="EMBL" id="HAF4742063.1"/>
    </source>
</evidence>
<dbReference type="AlphaFoldDB" id="A0A747Y4S1"/>
<organism evidence="1">
    <name type="scientific">Salmonella enterica</name>
    <name type="common">Salmonella choleraesuis</name>
    <dbReference type="NCBI Taxonomy" id="28901"/>
    <lineage>
        <taxon>Bacteria</taxon>
        <taxon>Pseudomonadati</taxon>
        <taxon>Pseudomonadota</taxon>
        <taxon>Gammaproteobacteria</taxon>
        <taxon>Enterobacterales</taxon>
        <taxon>Enterobacteriaceae</taxon>
        <taxon>Salmonella</taxon>
    </lineage>
</organism>